<feature type="region of interest" description="Disordered" evidence="1">
    <location>
        <begin position="236"/>
        <end position="260"/>
    </location>
</feature>
<dbReference type="AlphaFoldDB" id="A0A316VFT1"/>
<feature type="region of interest" description="Disordered" evidence="1">
    <location>
        <begin position="47"/>
        <end position="211"/>
    </location>
</feature>
<accession>A0A316VFT1</accession>
<name>A0A316VFT1_9BASI</name>
<gene>
    <name evidence="3" type="ORF">FA14DRAFT_189860</name>
</gene>
<proteinExistence type="predicted"/>
<dbReference type="InParanoid" id="A0A316VFT1"/>
<evidence type="ECO:0000259" key="2">
    <source>
        <dbReference type="Pfam" id="PF11160"/>
    </source>
</evidence>
<dbReference type="GeneID" id="37023541"/>
<dbReference type="OrthoDB" id="3360421at2759"/>
<reference evidence="3 4" key="1">
    <citation type="journal article" date="2018" name="Mol. Biol. Evol.">
        <title>Broad Genomic Sampling Reveals a Smut Pathogenic Ancestry of the Fungal Clade Ustilaginomycotina.</title>
        <authorList>
            <person name="Kijpornyongpan T."/>
            <person name="Mondo S.J."/>
            <person name="Barry K."/>
            <person name="Sandor L."/>
            <person name="Lee J."/>
            <person name="Lipzen A."/>
            <person name="Pangilinan J."/>
            <person name="LaButti K."/>
            <person name="Hainaut M."/>
            <person name="Henrissat B."/>
            <person name="Grigoriev I.V."/>
            <person name="Spatafora J.W."/>
            <person name="Aime M.C."/>
        </authorList>
    </citation>
    <scope>NUCLEOTIDE SEQUENCE [LARGE SCALE GENOMIC DNA]</scope>
    <source>
        <strain evidence="3 4">MCA 3882</strain>
    </source>
</reference>
<protein>
    <recommendedName>
        <fullName evidence="2">Hypervirulence associated protein TUDOR domain-containing protein</fullName>
    </recommendedName>
</protein>
<feature type="compositionally biased region" description="Basic and acidic residues" evidence="1">
    <location>
        <begin position="128"/>
        <end position="139"/>
    </location>
</feature>
<dbReference type="EMBL" id="KZ819603">
    <property type="protein sequence ID" value="PWN35928.1"/>
    <property type="molecule type" value="Genomic_DNA"/>
</dbReference>
<feature type="compositionally biased region" description="Basic and acidic residues" evidence="1">
    <location>
        <begin position="54"/>
        <end position="75"/>
    </location>
</feature>
<dbReference type="Pfam" id="PF11160">
    <property type="entry name" value="Hva1_TUDOR"/>
    <property type="match status" value="1"/>
</dbReference>
<feature type="domain" description="Hypervirulence associated protein TUDOR" evidence="2">
    <location>
        <begin position="210"/>
        <end position="269"/>
    </location>
</feature>
<dbReference type="InterPro" id="IPR021331">
    <property type="entry name" value="Hva1_TUDOR"/>
</dbReference>
<evidence type="ECO:0000313" key="4">
    <source>
        <dbReference type="Proteomes" id="UP000245771"/>
    </source>
</evidence>
<keyword evidence="4" id="KW-1185">Reference proteome</keyword>
<evidence type="ECO:0000256" key="1">
    <source>
        <dbReference type="SAM" id="MobiDB-lite"/>
    </source>
</evidence>
<evidence type="ECO:0000313" key="3">
    <source>
        <dbReference type="EMBL" id="PWN35928.1"/>
    </source>
</evidence>
<dbReference type="Proteomes" id="UP000245771">
    <property type="component" value="Unassembled WGS sequence"/>
</dbReference>
<organism evidence="3 4">
    <name type="scientific">Meira miltonrushii</name>
    <dbReference type="NCBI Taxonomy" id="1280837"/>
    <lineage>
        <taxon>Eukaryota</taxon>
        <taxon>Fungi</taxon>
        <taxon>Dikarya</taxon>
        <taxon>Basidiomycota</taxon>
        <taxon>Ustilaginomycotina</taxon>
        <taxon>Exobasidiomycetes</taxon>
        <taxon>Exobasidiales</taxon>
        <taxon>Brachybasidiaceae</taxon>
        <taxon>Meira</taxon>
    </lineage>
</organism>
<feature type="compositionally biased region" description="Basic and acidic residues" evidence="1">
    <location>
        <begin position="96"/>
        <end position="119"/>
    </location>
</feature>
<sequence length="271" mass="30629">MPPKDKYSDPKLRDQIKEEVMQSDKGGAPGQWSARKAQFMAAEYKKRGGGYNQDEGKKDESQKNLSKWGEEEWQTKEGSGNAKKEDGTQKRYLPKKAWEQMDEKEKKETDSKKQEESKKGKQFVGNTEKAKNTRKKVSEEQEEDEEEEGKQNSRGQKRKSTSEAKEEDENEEEKSSNKNNKSAKGTHGSKHDSNEAPGKQASKDRLPEVGKTVTWKAMPGWVEGEVKEILRKAKTVNGKSVKASDDDPRIVLKSHGPSGKLAVHKPEAVYF</sequence>
<dbReference type="STRING" id="1280837.A0A316VFT1"/>
<dbReference type="RefSeq" id="XP_025356230.1">
    <property type="nucleotide sequence ID" value="XM_025501760.1"/>
</dbReference>